<dbReference type="Proteomes" id="UP000294933">
    <property type="component" value="Unassembled WGS sequence"/>
</dbReference>
<dbReference type="SUPFAM" id="SSF49899">
    <property type="entry name" value="Concanavalin A-like lectins/glucanases"/>
    <property type="match status" value="1"/>
</dbReference>
<dbReference type="GO" id="GO:0000272">
    <property type="term" value="P:polysaccharide catabolic process"/>
    <property type="evidence" value="ECO:0007669"/>
    <property type="project" value="UniProtKB-KW"/>
</dbReference>
<dbReference type="OrthoDB" id="89349at2759"/>
<keyword evidence="2" id="KW-0326">Glycosidase</keyword>
<dbReference type="VEuPathDB" id="FungiDB:BD410DRAFT_822064"/>
<accession>A0A4Y7PWA9</accession>
<evidence type="ECO:0000313" key="4">
    <source>
        <dbReference type="EMBL" id="TDL19683.1"/>
    </source>
</evidence>
<proteinExistence type="inferred from homology"/>
<dbReference type="EMBL" id="ML170194">
    <property type="protein sequence ID" value="TDL19683.1"/>
    <property type="molecule type" value="Genomic_DNA"/>
</dbReference>
<name>A0A4Y7PWA9_9AGAM</name>
<evidence type="ECO:0000256" key="2">
    <source>
        <dbReference type="RuleBase" id="RU361163"/>
    </source>
</evidence>
<dbReference type="InterPro" id="IPR013320">
    <property type="entry name" value="ConA-like_dom_sf"/>
</dbReference>
<keyword evidence="2" id="KW-0624">Polysaccharide degradation</keyword>
<evidence type="ECO:0000256" key="3">
    <source>
        <dbReference type="SAM" id="SignalP"/>
    </source>
</evidence>
<feature type="chain" id="PRO_5021366246" evidence="3">
    <location>
        <begin position="18"/>
        <end position="256"/>
    </location>
</feature>
<keyword evidence="2" id="KW-0119">Carbohydrate metabolism</keyword>
<dbReference type="AlphaFoldDB" id="A0A4Y7PWA9"/>
<dbReference type="Pfam" id="PF01670">
    <property type="entry name" value="Glyco_hydro_12"/>
    <property type="match status" value="1"/>
</dbReference>
<sequence>MKNILSILLFAVYAVSATPVASDLQKAAVEKRLEKRGAILTGQWQTESEANGYYTLFADLWGAGSGTGSQSSQVTKTTGTTVSWWTKYSWSGGPYNVKSYSSISLNTGLNKQLSAIKSIPSTWHWSYTQATNVVADVSYDLWLSNSAGGSHTYEVMVWLSARGGAGPAGSQIATVTVNGGSWKLYRGTVGNWTVFSFVTNQGELTNFSQDLKPFFNLLSSSYGVPKTSYFVGAGAGTEPFTGTATLTTSAYSMAVN</sequence>
<comment type="similarity">
    <text evidence="1 2">Belongs to the glycosyl hydrolase 12 (cellulase H) family.</text>
</comment>
<dbReference type="PANTHER" id="PTHR34002:SF9">
    <property type="entry name" value="XYLOGLUCAN-SPECIFIC ENDO-BETA-1,4-GLUCANASE A"/>
    <property type="match status" value="1"/>
</dbReference>
<dbReference type="STRING" id="50990.A0A4Y7PWA9"/>
<keyword evidence="3" id="KW-0732">Signal</keyword>
<evidence type="ECO:0000256" key="1">
    <source>
        <dbReference type="ARBA" id="ARBA00005519"/>
    </source>
</evidence>
<keyword evidence="5" id="KW-1185">Reference proteome</keyword>
<dbReference type="InterPro" id="IPR002594">
    <property type="entry name" value="GH12"/>
</dbReference>
<keyword evidence="2 4" id="KW-0378">Hydrolase</keyword>
<protein>
    <submittedName>
        <fullName evidence="4">Glycoside hydrolase family 12 protein</fullName>
    </submittedName>
</protein>
<feature type="signal peptide" evidence="3">
    <location>
        <begin position="1"/>
        <end position="17"/>
    </location>
</feature>
<evidence type="ECO:0000313" key="5">
    <source>
        <dbReference type="Proteomes" id="UP000294933"/>
    </source>
</evidence>
<dbReference type="PANTHER" id="PTHR34002">
    <property type="entry name" value="BLR1656 PROTEIN"/>
    <property type="match status" value="1"/>
</dbReference>
<dbReference type="InterPro" id="IPR013319">
    <property type="entry name" value="GH11/12"/>
</dbReference>
<reference evidence="4 5" key="1">
    <citation type="submission" date="2018-06" db="EMBL/GenBank/DDBJ databases">
        <title>A transcriptomic atlas of mushroom development highlights an independent origin of complex multicellularity.</title>
        <authorList>
            <consortium name="DOE Joint Genome Institute"/>
            <person name="Krizsan K."/>
            <person name="Almasi E."/>
            <person name="Merenyi Z."/>
            <person name="Sahu N."/>
            <person name="Viragh M."/>
            <person name="Koszo T."/>
            <person name="Mondo S."/>
            <person name="Kiss B."/>
            <person name="Balint B."/>
            <person name="Kues U."/>
            <person name="Barry K."/>
            <person name="Hegedus J.C."/>
            <person name="Henrissat B."/>
            <person name="Johnson J."/>
            <person name="Lipzen A."/>
            <person name="Ohm R."/>
            <person name="Nagy I."/>
            <person name="Pangilinan J."/>
            <person name="Yan J."/>
            <person name="Xiong Y."/>
            <person name="Grigoriev I.V."/>
            <person name="Hibbett D.S."/>
            <person name="Nagy L.G."/>
        </authorList>
    </citation>
    <scope>NUCLEOTIDE SEQUENCE [LARGE SCALE GENOMIC DNA]</scope>
    <source>
        <strain evidence="4 5">SZMC22713</strain>
    </source>
</reference>
<organism evidence="4 5">
    <name type="scientific">Rickenella mellea</name>
    <dbReference type="NCBI Taxonomy" id="50990"/>
    <lineage>
        <taxon>Eukaryota</taxon>
        <taxon>Fungi</taxon>
        <taxon>Dikarya</taxon>
        <taxon>Basidiomycota</taxon>
        <taxon>Agaricomycotina</taxon>
        <taxon>Agaricomycetes</taxon>
        <taxon>Hymenochaetales</taxon>
        <taxon>Rickenellaceae</taxon>
        <taxon>Rickenella</taxon>
    </lineage>
</organism>
<gene>
    <name evidence="4" type="ORF">BD410DRAFT_822064</name>
</gene>
<dbReference type="Gene3D" id="2.60.120.180">
    <property type="match status" value="1"/>
</dbReference>
<dbReference type="GO" id="GO:0008810">
    <property type="term" value="F:cellulase activity"/>
    <property type="evidence" value="ECO:0007669"/>
    <property type="project" value="InterPro"/>
</dbReference>